<organism evidence="5 6">
    <name type="scientific">Gracilibacillus ureilyticus</name>
    <dbReference type="NCBI Taxonomy" id="531814"/>
    <lineage>
        <taxon>Bacteria</taxon>
        <taxon>Bacillati</taxon>
        <taxon>Bacillota</taxon>
        <taxon>Bacilli</taxon>
        <taxon>Bacillales</taxon>
        <taxon>Bacillaceae</taxon>
        <taxon>Gracilibacillus</taxon>
    </lineage>
</organism>
<dbReference type="InterPro" id="IPR008979">
    <property type="entry name" value="Galactose-bd-like_sf"/>
</dbReference>
<dbReference type="InterPro" id="IPR002102">
    <property type="entry name" value="Cohesin_dom"/>
</dbReference>
<gene>
    <name evidence="5" type="ORF">SAMN04487944_104181</name>
</gene>
<feature type="domain" description="Cohesin" evidence="2">
    <location>
        <begin position="748"/>
        <end position="870"/>
    </location>
</feature>
<dbReference type="GO" id="GO:0030246">
    <property type="term" value="F:carbohydrate binding"/>
    <property type="evidence" value="ECO:0007669"/>
    <property type="project" value="InterPro"/>
</dbReference>
<evidence type="ECO:0000259" key="2">
    <source>
        <dbReference type="Pfam" id="PF00963"/>
    </source>
</evidence>
<evidence type="ECO:0000259" key="3">
    <source>
        <dbReference type="Pfam" id="PF18370"/>
    </source>
</evidence>
<dbReference type="Pfam" id="PF00963">
    <property type="entry name" value="Cohesin"/>
    <property type="match status" value="1"/>
</dbReference>
<proteinExistence type="predicted"/>
<dbReference type="InterPro" id="IPR013783">
    <property type="entry name" value="Ig-like_fold"/>
</dbReference>
<feature type="chain" id="PRO_5039133475" description="Ig-like domain (Group 2)" evidence="1">
    <location>
        <begin position="27"/>
        <end position="1105"/>
    </location>
</feature>
<dbReference type="Pfam" id="PF21348">
    <property type="entry name" value="RGL11_C"/>
    <property type="match status" value="1"/>
</dbReference>
<dbReference type="InterPro" id="IPR041624">
    <property type="entry name" value="RGI_lyase"/>
</dbReference>
<keyword evidence="1" id="KW-0732">Signal</keyword>
<sequence>MLKRFKKRLKKSAIVASAAVVAASFAGTVDVLSIYANGVGENHYQMEYLERGVVAVHTDEGIFVSWRLLGTDPEQSAFNLYRNGKKVNEEPITSSTNFLDKEGKADSTYRVSLVLNGKETDRSKEVEVWSNEYHSIPLQRPDGGTTPDGVDYVYHANDASVGDLDGDGEYEIVLKWEPSNAKDNSHSGYTGEVFIDAYEMDGTKLWRIGLGKNIRAGAHYTQFLIYDFDSDGKSEVTLRTADGATDAAGNVIGDPDADYRNGSGYILEGPEYLTVFDGETGEELATTDFSPARGNMGDWGDTYGNRGDRFLAGVAYLDGQKPSIVMTRGYYEKTMLSAYNFRDGELTKLWTFDSDDDGNQAYAGQGNHNLSIADVDDDGKDEIIFGAMAVDDDGTGIYSTGWNHGDAMHVSDLDPNREGMEVFQVHEWGDYGLSMRDAATGEEIWAVHTGADTGRGVSADVDPRYPGAEAWAVGGDWNDGGGYFYTAEGEKIGGKIPSSNFAIWWDGDLSRELLDHDWTDYDIGIGTPRIDKWDYENQELVNILKIEGTTSNNGTKGNPSLQADIIGDWREEVIVRDIESTELRLYTTTDLTEHRIPTLMHDPVYRLGVAWQNVAYNQPPHTSYFLGSDMGEAPEPDANFIVPSTVNVMPDRLNGKLKGTVTVNVEVPDNASGLVEGDSAEIAVNGVTVKGEISIVRRGFQVKMDRRELARALEKQIGETQVKIAITSGTGEIFVGKDTVNVQTLEPALSVNEVDAVKAGERFSLTYSLKGEGDNLRSIEAVLTYDPEKMEFDSVDPLVNKLNITQESVRPGEVRLVIDGTPNRFFNDPDLFTVNMKVKETETFEADVSLKDIVYTSTSKEVVPMDDVLQSIDIFDDVSEINVSSEGNVQSIDSNGETLQLTAQVSPANASQTVNWSVTDIDGSETDIAAITSDGLLSGNKQGLNGEVKVIAEATDGSGIKGELVIDISNQLQLVTGDVFGTNPPWSEGNEFDKAFDGDTNTFFDYKEANGGYTGIDAGEGNRTVLAQVRFYPRDGFTNRMTGGKIQGSNIASDEGFVDLYTISSEPDAGWNVVQITTEESYRYLRYVSPDGGHANIAELEFYTH</sequence>
<dbReference type="Gene3D" id="2.60.40.1080">
    <property type="match status" value="1"/>
</dbReference>
<dbReference type="CDD" id="cd10318">
    <property type="entry name" value="RGL11"/>
    <property type="match status" value="1"/>
</dbReference>
<evidence type="ECO:0000256" key="1">
    <source>
        <dbReference type="SAM" id="SignalP"/>
    </source>
</evidence>
<accession>A0A1H9PCE1</accession>
<dbReference type="SUPFAM" id="SSF69318">
    <property type="entry name" value="Integrin alpha N-terminal domain"/>
    <property type="match status" value="1"/>
</dbReference>
<protein>
    <recommendedName>
        <fullName evidence="7">Ig-like domain (Group 2)</fullName>
    </recommendedName>
</protein>
<dbReference type="Pfam" id="PF18370">
    <property type="entry name" value="RGI_lyase"/>
    <property type="match status" value="1"/>
</dbReference>
<dbReference type="STRING" id="531814.SAMN04487944_104181"/>
<dbReference type="RefSeq" id="WP_175480370.1">
    <property type="nucleotide sequence ID" value="NZ_FOGL01000004.1"/>
</dbReference>
<feature type="domain" description="Rhamnogalacturonan lyase family 11 C-terminal" evidence="4">
    <location>
        <begin position="133"/>
        <end position="636"/>
    </location>
</feature>
<dbReference type="AlphaFoldDB" id="A0A1H9PCE1"/>
<dbReference type="Gene3D" id="2.60.120.260">
    <property type="entry name" value="Galactose-binding domain-like"/>
    <property type="match status" value="1"/>
</dbReference>
<dbReference type="Proteomes" id="UP000199687">
    <property type="component" value="Unassembled WGS sequence"/>
</dbReference>
<dbReference type="PANTHER" id="PTHR43118">
    <property type="entry name" value="RHAMNOGALACTURONAN LYASE (EUROFUNG)"/>
    <property type="match status" value="1"/>
</dbReference>
<feature type="domain" description="Rhamnogalacturonan I lyase beta-sheet" evidence="3">
    <location>
        <begin position="45"/>
        <end position="129"/>
    </location>
</feature>
<dbReference type="CDD" id="cd08547">
    <property type="entry name" value="Type_II_cohesin"/>
    <property type="match status" value="1"/>
</dbReference>
<dbReference type="Gene3D" id="2.60.40.10">
    <property type="entry name" value="Immunoglobulins"/>
    <property type="match status" value="1"/>
</dbReference>
<dbReference type="PANTHER" id="PTHR43118:SF1">
    <property type="entry name" value="RHAMNOGALACTURONAN LYASE (EUROFUNG)"/>
    <property type="match status" value="1"/>
</dbReference>
<dbReference type="EMBL" id="FOGL01000004">
    <property type="protein sequence ID" value="SER45479.1"/>
    <property type="molecule type" value="Genomic_DNA"/>
</dbReference>
<dbReference type="InterPro" id="IPR034641">
    <property type="entry name" value="RGL11"/>
</dbReference>
<dbReference type="InterPro" id="IPR008965">
    <property type="entry name" value="CBM2/CBM3_carb-bd_dom_sf"/>
</dbReference>
<dbReference type="InterPro" id="IPR049366">
    <property type="entry name" value="RGL11_C"/>
</dbReference>
<feature type="signal peptide" evidence="1">
    <location>
        <begin position="1"/>
        <end position="26"/>
    </location>
</feature>
<dbReference type="SUPFAM" id="SSF49785">
    <property type="entry name" value="Galactose-binding domain-like"/>
    <property type="match status" value="1"/>
</dbReference>
<evidence type="ECO:0000259" key="4">
    <source>
        <dbReference type="Pfam" id="PF21348"/>
    </source>
</evidence>
<dbReference type="GO" id="GO:0000272">
    <property type="term" value="P:polysaccharide catabolic process"/>
    <property type="evidence" value="ECO:0007669"/>
    <property type="project" value="InterPro"/>
</dbReference>
<dbReference type="Gene3D" id="2.60.40.680">
    <property type="match status" value="1"/>
</dbReference>
<evidence type="ECO:0000313" key="5">
    <source>
        <dbReference type="EMBL" id="SER45479.1"/>
    </source>
</evidence>
<evidence type="ECO:0000313" key="6">
    <source>
        <dbReference type="Proteomes" id="UP000199687"/>
    </source>
</evidence>
<name>A0A1H9PCE1_9BACI</name>
<dbReference type="SUPFAM" id="SSF49384">
    <property type="entry name" value="Carbohydrate-binding domain"/>
    <property type="match status" value="1"/>
</dbReference>
<keyword evidence="6" id="KW-1185">Reference proteome</keyword>
<reference evidence="5 6" key="1">
    <citation type="submission" date="2016-10" db="EMBL/GenBank/DDBJ databases">
        <authorList>
            <person name="de Groot N.N."/>
        </authorList>
    </citation>
    <scope>NUCLEOTIDE SEQUENCE [LARGE SCALE GENOMIC DNA]</scope>
    <source>
        <strain evidence="5 6">CGMCC 1.7727</strain>
    </source>
</reference>
<dbReference type="InterPro" id="IPR028994">
    <property type="entry name" value="Integrin_alpha_N"/>
</dbReference>
<evidence type="ECO:0008006" key="7">
    <source>
        <dbReference type="Google" id="ProtNLM"/>
    </source>
</evidence>